<dbReference type="Gene3D" id="3.40.50.2000">
    <property type="entry name" value="Glycogen Phosphorylase B"/>
    <property type="match status" value="2"/>
</dbReference>
<dbReference type="InterPro" id="IPR050194">
    <property type="entry name" value="Glycosyltransferase_grp1"/>
</dbReference>
<protein>
    <submittedName>
        <fullName evidence="4">Glycosyltransferase involved in cell wall biosynthesis</fullName>
    </submittedName>
</protein>
<dbReference type="InterPro" id="IPR028098">
    <property type="entry name" value="Glyco_trans_4-like_N"/>
</dbReference>
<name>A0ABT9MD71_9DEIO</name>
<evidence type="ECO:0000259" key="2">
    <source>
        <dbReference type="Pfam" id="PF00534"/>
    </source>
</evidence>
<dbReference type="Pfam" id="PF13439">
    <property type="entry name" value="Glyco_transf_4"/>
    <property type="match status" value="1"/>
</dbReference>
<feature type="region of interest" description="Disordered" evidence="1">
    <location>
        <begin position="375"/>
        <end position="410"/>
    </location>
</feature>
<accession>A0ABT9MD71</accession>
<evidence type="ECO:0000256" key="1">
    <source>
        <dbReference type="SAM" id="MobiDB-lite"/>
    </source>
</evidence>
<feature type="compositionally biased region" description="Basic and acidic residues" evidence="1">
    <location>
        <begin position="389"/>
        <end position="401"/>
    </location>
</feature>
<dbReference type="EMBL" id="JAURUR010000004">
    <property type="protein sequence ID" value="MDP9764439.1"/>
    <property type="molecule type" value="Genomic_DNA"/>
</dbReference>
<dbReference type="PANTHER" id="PTHR45947:SF3">
    <property type="entry name" value="SULFOQUINOVOSYL TRANSFERASE SQD2"/>
    <property type="match status" value="1"/>
</dbReference>
<organism evidence="4 5">
    <name type="scientific">Deinococcus enclensis</name>
    <dbReference type="NCBI Taxonomy" id="1049582"/>
    <lineage>
        <taxon>Bacteria</taxon>
        <taxon>Thermotogati</taxon>
        <taxon>Deinococcota</taxon>
        <taxon>Deinococci</taxon>
        <taxon>Deinococcales</taxon>
        <taxon>Deinococcaceae</taxon>
        <taxon>Deinococcus</taxon>
    </lineage>
</organism>
<gene>
    <name evidence="4" type="ORF">QO006_001864</name>
</gene>
<keyword evidence="5" id="KW-1185">Reference proteome</keyword>
<dbReference type="PANTHER" id="PTHR45947">
    <property type="entry name" value="SULFOQUINOVOSYL TRANSFERASE SQD2"/>
    <property type="match status" value="1"/>
</dbReference>
<reference evidence="4 5" key="1">
    <citation type="submission" date="2023-07" db="EMBL/GenBank/DDBJ databases">
        <title>Genomic Encyclopedia of Type Strains, Phase IV (KMG-IV): sequencing the most valuable type-strain genomes for metagenomic binning, comparative biology and taxonomic classification.</title>
        <authorList>
            <person name="Goeker M."/>
        </authorList>
    </citation>
    <scope>NUCLEOTIDE SEQUENCE [LARGE SCALE GENOMIC DNA]</scope>
    <source>
        <strain evidence="4 5">NIO-1023</strain>
    </source>
</reference>
<comment type="caution">
    <text evidence="4">The sequence shown here is derived from an EMBL/GenBank/DDBJ whole genome shotgun (WGS) entry which is preliminary data.</text>
</comment>
<dbReference type="SUPFAM" id="SSF53756">
    <property type="entry name" value="UDP-Glycosyltransferase/glycogen phosphorylase"/>
    <property type="match status" value="1"/>
</dbReference>
<feature type="domain" description="Glycosyl transferase family 1" evidence="2">
    <location>
        <begin position="193"/>
        <end position="349"/>
    </location>
</feature>
<dbReference type="InterPro" id="IPR001296">
    <property type="entry name" value="Glyco_trans_1"/>
</dbReference>
<dbReference type="Proteomes" id="UP001232163">
    <property type="component" value="Unassembled WGS sequence"/>
</dbReference>
<dbReference type="Pfam" id="PF00534">
    <property type="entry name" value="Glycos_transf_1"/>
    <property type="match status" value="1"/>
</dbReference>
<feature type="domain" description="Glycosyltransferase subfamily 4-like N-terminal" evidence="3">
    <location>
        <begin position="20"/>
        <end position="181"/>
    </location>
</feature>
<evidence type="ECO:0000313" key="5">
    <source>
        <dbReference type="Proteomes" id="UP001232163"/>
    </source>
</evidence>
<evidence type="ECO:0000313" key="4">
    <source>
        <dbReference type="EMBL" id="MDP9764439.1"/>
    </source>
</evidence>
<sequence>MTLRSLRIGLFTDTYLPDHNGIVTSVSLLSDELKAQGHQVEVVAPDFPEHVETREDVRRVSSVQYLFLPTYRLAWPSRRDFDCRYDLIHTHTPLTLGLAGMRLARKWRIPQVATYHTHLEAYAHYVPGLASVQQKTGIVTRAASLMYGTADTVITPTVGMMDVLNAMQVKRAVVIPTSVDPRVLESAPDVPSPWPAGRRRLITVGRLAREKRFDLVLDTLPALPDAHLCVLGEGPERDALEAHARALGVADRVTFLGVKPWREIGGYYRHAEVFVFASVTETQGLVLQEAQLMGLPVVAVGARGTLTGVHDGVSGHLVAPGDVAALVRHTRALLDDPVLYARMSAEARRFGGTTTPQGVAQQVLEVYARALRIPVSQISRNPGPGPDGPPRDREPAPERGHPRSSLASFP</sequence>
<evidence type="ECO:0000259" key="3">
    <source>
        <dbReference type="Pfam" id="PF13439"/>
    </source>
</evidence>
<proteinExistence type="predicted"/>